<keyword evidence="2" id="KW-1185">Reference proteome</keyword>
<dbReference type="RefSeq" id="WP_232189870.1">
    <property type="nucleotide sequence ID" value="NZ_JAIOAP010000024.1"/>
</dbReference>
<sequence length="684" mass="75855">MNLKNLIFVPDNYVPISEFIVLDATSAYSEIKVHPEIIGTLVGSGAKVKATLYSDETVDYLETLHIDSDNGLVRFSSKKAGIYTIVTEKLLNDFPIVTNWNAALNGGRGGPQPGGTDGIGVLRLNGETGEREVELPLRDSDLSNPYYYRTDVYALFAGEKGGDSYRAPGYERYIGETYSLFRVTEEAVLKLSDETLKLTGYPVIVRSPDAKPEQLEGVPAFQLVHGRIVGQGENRSMVSYILPPFWSRTPETRYPALFSGFYDQNENVFSTVGPPLLKALGQTLLETGKGAIGIIWNGGGSSGTRTMHGSVYDNLDDLFRTSVELFAVDSEAIVTVGGSRGGITSLVAAGNPNSTVYSVRYAICYNVPLAFGDPLKEMVNPTCPVCWRAICEDIGYKDAWQPGWKDPEGRTAIDLFLITLFGTSDSALIASELSPASDRILIALKAKGTKVWLTHGTHDAFTSSWLSFEWVDRARKNGVRVRHEIGYRFGHNNCTNPYDSAKICLESLLSGEELPMEGTWHYRRASEAPEEWELAERFEPVRLPVFMEGPKVAVIGLPILLILYGEPGMEYQLTLHPPRELDPKEPIVLMEGTMERLKGYRQSFSFVKTVQAVSKQLIPGTYVYDLRFRRIGSANWVKTVVHAPHPGFKGRPTLEVIEEIPNFASEEWLDKTMQYAIGWGLSEV</sequence>
<dbReference type="Proteomes" id="UP001493487">
    <property type="component" value="Unassembled WGS sequence"/>
</dbReference>
<proteinExistence type="predicted"/>
<gene>
    <name evidence="1" type="ORF">QJS35_30875</name>
</gene>
<organism evidence="1 2">
    <name type="scientific">Cohnella silvisoli</name>
    <dbReference type="NCBI Taxonomy" id="2873699"/>
    <lineage>
        <taxon>Bacteria</taxon>
        <taxon>Bacillati</taxon>
        <taxon>Bacillota</taxon>
        <taxon>Bacilli</taxon>
        <taxon>Bacillales</taxon>
        <taxon>Paenibacillaceae</taxon>
        <taxon>Cohnella</taxon>
    </lineage>
</organism>
<comment type="caution">
    <text evidence="1">The sequence shown here is derived from an EMBL/GenBank/DDBJ whole genome shotgun (WGS) entry which is preliminary data.</text>
</comment>
<protein>
    <recommendedName>
        <fullName evidence="3">Peptidase S9 prolyl oligopeptidase catalytic domain-containing protein</fullName>
    </recommendedName>
</protein>
<dbReference type="InterPro" id="IPR029058">
    <property type="entry name" value="AB_hydrolase_fold"/>
</dbReference>
<evidence type="ECO:0008006" key="3">
    <source>
        <dbReference type="Google" id="ProtNLM"/>
    </source>
</evidence>
<name>A0ABV1L4V7_9BACL</name>
<evidence type="ECO:0000313" key="2">
    <source>
        <dbReference type="Proteomes" id="UP001493487"/>
    </source>
</evidence>
<dbReference type="EMBL" id="JASKHM010000025">
    <property type="protein sequence ID" value="MEQ4486791.1"/>
    <property type="molecule type" value="Genomic_DNA"/>
</dbReference>
<accession>A0ABV1L4V7</accession>
<dbReference type="SUPFAM" id="SSF53474">
    <property type="entry name" value="alpha/beta-Hydrolases"/>
    <property type="match status" value="1"/>
</dbReference>
<reference evidence="1 2" key="1">
    <citation type="journal article" date="2023" name="Genome Announc.">
        <title>Pan-Genome Analyses of the Genus Cohnella and Proposal of the Novel Species Cohnella silvisoli sp. nov., Isolated from Forest Soil.</title>
        <authorList>
            <person name="Wang C."/>
            <person name="Mao L."/>
            <person name="Bao G."/>
            <person name="Zhu H."/>
        </authorList>
    </citation>
    <scope>NUCLEOTIDE SEQUENCE [LARGE SCALE GENOMIC DNA]</scope>
    <source>
        <strain evidence="1 2">NL03-T5-1</strain>
    </source>
</reference>
<dbReference type="Gene3D" id="3.40.50.1820">
    <property type="entry name" value="alpha/beta hydrolase"/>
    <property type="match status" value="1"/>
</dbReference>
<evidence type="ECO:0000313" key="1">
    <source>
        <dbReference type="EMBL" id="MEQ4486791.1"/>
    </source>
</evidence>